<evidence type="ECO:0000256" key="4">
    <source>
        <dbReference type="ARBA" id="ARBA00022764"/>
    </source>
</evidence>
<dbReference type="SUPFAM" id="SSF47090">
    <property type="entry name" value="PGBD-like"/>
    <property type="match status" value="2"/>
</dbReference>
<dbReference type="Pfam" id="PF01471">
    <property type="entry name" value="PG_binding_1"/>
    <property type="match status" value="1"/>
</dbReference>
<reference evidence="7 8" key="1">
    <citation type="submission" date="2018-11" db="EMBL/GenBank/DDBJ databases">
        <authorList>
            <person name="Criscuolo A."/>
        </authorList>
    </citation>
    <scope>NUCLEOTIDE SEQUENCE [LARGE SCALE GENOMIC DNA]</scope>
    <source>
        <strain evidence="7">ACIP111625</strain>
    </source>
</reference>
<dbReference type="Pfam" id="PF13416">
    <property type="entry name" value="SBP_bac_8"/>
    <property type="match status" value="1"/>
</dbReference>
<feature type="signal peptide" evidence="5">
    <location>
        <begin position="1"/>
        <end position="35"/>
    </location>
</feature>
<dbReference type="GO" id="GO:0042597">
    <property type="term" value="C:periplasmic space"/>
    <property type="evidence" value="ECO:0007669"/>
    <property type="project" value="UniProtKB-SubCell"/>
</dbReference>
<accession>A0A3P5XZ03</accession>
<evidence type="ECO:0000256" key="1">
    <source>
        <dbReference type="ARBA" id="ARBA00004418"/>
    </source>
</evidence>
<comment type="subcellular location">
    <subcellularLocation>
        <location evidence="1">Periplasm</location>
    </subcellularLocation>
</comment>
<feature type="domain" description="Peptidoglycan binding-like" evidence="6">
    <location>
        <begin position="153"/>
        <end position="204"/>
    </location>
</feature>
<gene>
    <name evidence="7" type="primary">potF_5</name>
    <name evidence="7" type="ORF">XINFAN_03827</name>
</gene>
<dbReference type="GO" id="GO:0019808">
    <property type="term" value="F:polyamine binding"/>
    <property type="evidence" value="ECO:0007669"/>
    <property type="project" value="InterPro"/>
</dbReference>
<evidence type="ECO:0000256" key="5">
    <source>
        <dbReference type="SAM" id="SignalP"/>
    </source>
</evidence>
<evidence type="ECO:0000313" key="8">
    <source>
        <dbReference type="Proteomes" id="UP000277498"/>
    </source>
</evidence>
<dbReference type="Gene3D" id="1.10.101.10">
    <property type="entry name" value="PGBD-like superfamily/PGBD"/>
    <property type="match status" value="1"/>
</dbReference>
<dbReference type="RefSeq" id="WP_124088509.1">
    <property type="nucleotide sequence ID" value="NZ_UXAW01000118.1"/>
</dbReference>
<evidence type="ECO:0000259" key="6">
    <source>
        <dbReference type="Pfam" id="PF01471"/>
    </source>
</evidence>
<evidence type="ECO:0000256" key="2">
    <source>
        <dbReference type="ARBA" id="ARBA00022448"/>
    </source>
</evidence>
<dbReference type="PRINTS" id="PR00909">
    <property type="entry name" value="SPERMDNBNDNG"/>
</dbReference>
<dbReference type="InterPro" id="IPR002477">
    <property type="entry name" value="Peptidoglycan-bd-like"/>
</dbReference>
<evidence type="ECO:0000313" key="7">
    <source>
        <dbReference type="EMBL" id="VDC33432.1"/>
    </source>
</evidence>
<keyword evidence="4" id="KW-0574">Periplasm</keyword>
<dbReference type="PANTHER" id="PTHR30222:SF12">
    <property type="entry name" value="NORSPERMIDINE SENSOR"/>
    <property type="match status" value="1"/>
</dbReference>
<dbReference type="AlphaFoldDB" id="A0A3P5XZ03"/>
<dbReference type="GO" id="GO:0015846">
    <property type="term" value="P:polyamine transport"/>
    <property type="evidence" value="ECO:0007669"/>
    <property type="project" value="InterPro"/>
</dbReference>
<protein>
    <submittedName>
        <fullName evidence="7">Putrescine-binding periplasmic protein</fullName>
    </submittedName>
</protein>
<dbReference type="InterPro" id="IPR036365">
    <property type="entry name" value="PGBD-like_sf"/>
</dbReference>
<evidence type="ECO:0000256" key="3">
    <source>
        <dbReference type="ARBA" id="ARBA00022729"/>
    </source>
</evidence>
<proteinExistence type="predicted"/>
<dbReference type="InterPro" id="IPR036366">
    <property type="entry name" value="PGBDSf"/>
</dbReference>
<sequence length="549" mass="60602">MHTEPFPCSTTLRRRYAGLAGLAALVLLASAQPNAAQGLLSVSVGEDGKVRADVGTDGPGSRRTLSEAEARRVATVQRMLARLGYLSEAAITREIDRDTQDAVDAFVKVARLNNPDILSEQFLRALFLAVWAKDNWSSGQADGLDLVVDPKMVRQAQIALRDLGYAPGPSDGVFGPGTFTAIEVFQEDRDMRVDGLLTTNIYEAVMRASSNRDIDYKGEVRVLNWNDYINPETLMQFERETGLRVTYEVFGSLEEADTLMASARKPYDLLMRPGLGIRDMVDQDLVQSIDTAALRNFEEIDPVINTITTNWDPSNTYAVPYMWGTMGIVMDRAKVKERLGKEVWSWDLLLDVKYARKLADCGILVVDAPNDVLTAMVGAVGKPQSDLNDDSLAGLESRLTATAPYFEVVDSERFIDKVAKHEACVAVGYSGDAMQALSQADGKATALNFFIPDEGSIIWFDYFMLSQKAKGVDEALKFLDFLLKPEVAAQNTNYVQYANAVKASGPFIDEDLLKNPALYPPESVMKQLGVVNPVTPQLQRRIDQLWGDL</sequence>
<dbReference type="Proteomes" id="UP000277498">
    <property type="component" value="Unassembled WGS sequence"/>
</dbReference>
<dbReference type="Gene3D" id="3.40.190.10">
    <property type="entry name" value="Periplasmic binding protein-like II"/>
    <property type="match status" value="2"/>
</dbReference>
<dbReference type="InterPro" id="IPR006059">
    <property type="entry name" value="SBP"/>
</dbReference>
<name>A0A3P5XZ03_9RHOB</name>
<keyword evidence="8" id="KW-1185">Reference proteome</keyword>
<keyword evidence="2" id="KW-0813">Transport</keyword>
<feature type="chain" id="PRO_5017961571" evidence="5">
    <location>
        <begin position="36"/>
        <end position="549"/>
    </location>
</feature>
<organism evidence="7 8">
    <name type="scientific">Pseudogemmobacter humi</name>
    <dbReference type="NCBI Taxonomy" id="2483812"/>
    <lineage>
        <taxon>Bacteria</taxon>
        <taxon>Pseudomonadati</taxon>
        <taxon>Pseudomonadota</taxon>
        <taxon>Alphaproteobacteria</taxon>
        <taxon>Rhodobacterales</taxon>
        <taxon>Paracoccaceae</taxon>
        <taxon>Pseudogemmobacter</taxon>
    </lineage>
</organism>
<dbReference type="SUPFAM" id="SSF53850">
    <property type="entry name" value="Periplasmic binding protein-like II"/>
    <property type="match status" value="1"/>
</dbReference>
<dbReference type="OrthoDB" id="6776301at2"/>
<keyword evidence="3 5" id="KW-0732">Signal</keyword>
<dbReference type="EMBL" id="UXAW01000118">
    <property type="protein sequence ID" value="VDC33432.1"/>
    <property type="molecule type" value="Genomic_DNA"/>
</dbReference>
<dbReference type="InterPro" id="IPR001188">
    <property type="entry name" value="Sperm_putr-bd"/>
</dbReference>
<dbReference type="PANTHER" id="PTHR30222">
    <property type="entry name" value="SPERMIDINE/PUTRESCINE-BINDING PERIPLASMIC PROTEIN"/>
    <property type="match status" value="1"/>
</dbReference>